<evidence type="ECO:0000313" key="2">
    <source>
        <dbReference type="EMBL" id="NKY04785.1"/>
    </source>
</evidence>
<comment type="caution">
    <text evidence="2">The sequence shown here is derived from an EMBL/GenBank/DDBJ whole genome shotgun (WGS) entry which is preliminary data.</text>
</comment>
<dbReference type="RefSeq" id="WP_006368865.1">
    <property type="nucleotide sequence ID" value="NZ_CP073075.1"/>
</dbReference>
<proteinExistence type="predicted"/>
<evidence type="ECO:0000313" key="3">
    <source>
        <dbReference type="Proteomes" id="UP000563898"/>
    </source>
</evidence>
<dbReference type="Proteomes" id="UP000563898">
    <property type="component" value="Unassembled WGS sequence"/>
</dbReference>
<accession>A0A846WTE0</accession>
<evidence type="ECO:0000256" key="1">
    <source>
        <dbReference type="SAM" id="MobiDB-lite"/>
    </source>
</evidence>
<reference evidence="2 3" key="1">
    <citation type="submission" date="2020-04" db="EMBL/GenBank/DDBJ databases">
        <title>MicrobeNet Type strains.</title>
        <authorList>
            <person name="Nicholson A.C."/>
        </authorList>
    </citation>
    <scope>NUCLEOTIDE SEQUENCE [LARGE SCALE GENOMIC DNA]</scope>
    <source>
        <strain evidence="2 3">ATCC BAA-14</strain>
    </source>
</reference>
<feature type="compositionally biased region" description="Basic and acidic residues" evidence="1">
    <location>
        <begin position="559"/>
        <end position="571"/>
    </location>
</feature>
<name>A0A846WTE0_9ACTN</name>
<dbReference type="EMBL" id="JAAXPC010000023">
    <property type="protein sequence ID" value="NKY04785.1"/>
    <property type="molecule type" value="Genomic_DNA"/>
</dbReference>
<dbReference type="AlphaFoldDB" id="A0A846WTE0"/>
<sequence length="592" mass="64701">MISTFRPTLTVSESLFAEAVGVIDRSGADRLIDEIHQQSVGPGGRRAAGVRYTIRAVLVSALLCVMLKRPPTVAGILQLISDFTPKQLAEVGMDGQDLDPVRTSSRTEYARLHAFLARRLAPIDPDPDLPARRITNEEHQQIVRRRSREQKQASHHAAELLSKVANSLVAGSVLDRAPEGCAGDLVVDESIFDLATNMTGLGVASDKRRGATPFAKPYGRDRSNKVRTDGQKAALTKSGVGIGLTALTRIGEPNRMHGVAPVIIGIDVHPPTSGDAGAVLRALAHAKENGLTARKDGTRTRWPYLTVDMGYNSKRGFADSMVREQYAYVGRYPKHWIMIHDSLPATEGGRKPGPIMVAGDFYCPAITDIAEKVTVPPGREMLASKPPGFADHDRRLQRTLPLLMGRNSRPVHGVMQRGQPSDIRPKAPELVKTQLVCPAAFGRVRCPLRPESMDIHGDVPTLEPTWTADQYSCCDSPAITVGLSPDQLRMAQFGLTPGSWEHMVYFEAARALTEQRFSILKSRSVTGLSDLTSGPRRQPMIAITLALAVVVANLSAQRSHAERRPRGESINRRMRQLQADLGYPPTRTPPRT</sequence>
<protein>
    <submittedName>
        <fullName evidence="2">Uncharacterized protein</fullName>
    </submittedName>
</protein>
<feature type="region of interest" description="Disordered" evidence="1">
    <location>
        <begin position="557"/>
        <end position="592"/>
    </location>
</feature>
<organism evidence="2 3">
    <name type="scientific">Gordonia polyisoprenivorans</name>
    <dbReference type="NCBI Taxonomy" id="84595"/>
    <lineage>
        <taxon>Bacteria</taxon>
        <taxon>Bacillati</taxon>
        <taxon>Actinomycetota</taxon>
        <taxon>Actinomycetes</taxon>
        <taxon>Mycobacteriales</taxon>
        <taxon>Gordoniaceae</taxon>
        <taxon>Gordonia</taxon>
    </lineage>
</organism>
<gene>
    <name evidence="2" type="ORF">HGA05_24805</name>
</gene>